<dbReference type="SUPFAM" id="SSF52172">
    <property type="entry name" value="CheY-like"/>
    <property type="match status" value="1"/>
</dbReference>
<reference evidence="3 4" key="1">
    <citation type="submission" date="2020-08" db="EMBL/GenBank/DDBJ databases">
        <title>Genomic Encyclopedia of Type Strains, Phase IV (KMG-V): Genome sequencing to study the core and pangenomes of soil and plant-associated prokaryotes.</title>
        <authorList>
            <person name="Whitman W."/>
        </authorList>
    </citation>
    <scope>NUCLEOTIDE SEQUENCE [LARGE SCALE GENOMIC DNA]</scope>
    <source>
        <strain evidence="3 4">M8US30</strain>
    </source>
</reference>
<dbReference type="Proteomes" id="UP000569092">
    <property type="component" value="Unassembled WGS sequence"/>
</dbReference>
<protein>
    <submittedName>
        <fullName evidence="3">DNA-binding NarL/FixJ family response regulator</fullName>
    </submittedName>
</protein>
<dbReference type="EMBL" id="JACHDZ010000002">
    <property type="protein sequence ID" value="MBB5343513.1"/>
    <property type="molecule type" value="Genomic_DNA"/>
</dbReference>
<dbReference type="InterPro" id="IPR036890">
    <property type="entry name" value="HATPase_C_sf"/>
</dbReference>
<proteinExistence type="predicted"/>
<evidence type="ECO:0000259" key="2">
    <source>
        <dbReference type="PROSITE" id="PS50110"/>
    </source>
</evidence>
<keyword evidence="3" id="KW-0238">DNA-binding</keyword>
<organism evidence="3 4">
    <name type="scientific">Tunturiibacter lichenicola</name>
    <dbReference type="NCBI Taxonomy" id="2051959"/>
    <lineage>
        <taxon>Bacteria</taxon>
        <taxon>Pseudomonadati</taxon>
        <taxon>Acidobacteriota</taxon>
        <taxon>Terriglobia</taxon>
        <taxon>Terriglobales</taxon>
        <taxon>Acidobacteriaceae</taxon>
        <taxon>Tunturiibacter</taxon>
    </lineage>
</organism>
<name>A0A7W8J6M1_9BACT</name>
<dbReference type="InterPro" id="IPR003594">
    <property type="entry name" value="HATPase_dom"/>
</dbReference>
<dbReference type="PROSITE" id="PS50110">
    <property type="entry name" value="RESPONSE_REGULATORY"/>
    <property type="match status" value="1"/>
</dbReference>
<sequence>MSRVLIIGSHTPVSREIGRSLIAAHLPTLYSAGPVDALKRLRTRRFDVVITSADSDIDENLALLEEMRSIRPDLKCIVLAQHSTPDKVIAALQARVFGCFTPPFDTQEIATLVASAASDNHSRDDIEILSARPGWVSIRANCRLVTAERLLSFAKELSAQLPEDARQEIIQAFREILMNAMEHGAKFNPEQAVEVHAIRTARTMVFRVRDPGTGFQKESLAHAAIGNPATDPTAHILLRKEQGMRAGGYGLLLASGTVDELIYNAIGNEVILIKYLDTTANNDKP</sequence>
<evidence type="ECO:0000313" key="3">
    <source>
        <dbReference type="EMBL" id="MBB5343513.1"/>
    </source>
</evidence>
<dbReference type="AlphaFoldDB" id="A0A7W8J6M1"/>
<dbReference type="GO" id="GO:0003677">
    <property type="term" value="F:DNA binding"/>
    <property type="evidence" value="ECO:0007669"/>
    <property type="project" value="UniProtKB-KW"/>
</dbReference>
<feature type="domain" description="Response regulatory" evidence="2">
    <location>
        <begin position="3"/>
        <end position="117"/>
    </location>
</feature>
<comment type="caution">
    <text evidence="3">The sequence shown here is derived from an EMBL/GenBank/DDBJ whole genome shotgun (WGS) entry which is preliminary data.</text>
</comment>
<dbReference type="InterPro" id="IPR001789">
    <property type="entry name" value="Sig_transdc_resp-reg_receiver"/>
</dbReference>
<dbReference type="GO" id="GO:0000160">
    <property type="term" value="P:phosphorelay signal transduction system"/>
    <property type="evidence" value="ECO:0007669"/>
    <property type="project" value="InterPro"/>
</dbReference>
<accession>A0A7W8J6M1</accession>
<comment type="caution">
    <text evidence="1">Lacks conserved residue(s) required for the propagation of feature annotation.</text>
</comment>
<evidence type="ECO:0000256" key="1">
    <source>
        <dbReference type="PROSITE-ProRule" id="PRU00169"/>
    </source>
</evidence>
<dbReference type="Pfam" id="PF00072">
    <property type="entry name" value="Response_reg"/>
    <property type="match status" value="1"/>
</dbReference>
<gene>
    <name evidence="3" type="ORF">HDF10_001488</name>
</gene>
<dbReference type="Gene3D" id="3.30.565.10">
    <property type="entry name" value="Histidine kinase-like ATPase, C-terminal domain"/>
    <property type="match status" value="1"/>
</dbReference>
<evidence type="ECO:0000313" key="4">
    <source>
        <dbReference type="Proteomes" id="UP000569092"/>
    </source>
</evidence>
<dbReference type="Pfam" id="PF13581">
    <property type="entry name" value="HATPase_c_2"/>
    <property type="match status" value="1"/>
</dbReference>
<dbReference type="Gene3D" id="3.40.50.2300">
    <property type="match status" value="1"/>
</dbReference>
<dbReference type="InterPro" id="IPR011006">
    <property type="entry name" value="CheY-like_superfamily"/>
</dbReference>
<dbReference type="SUPFAM" id="SSF55874">
    <property type="entry name" value="ATPase domain of HSP90 chaperone/DNA topoisomerase II/histidine kinase"/>
    <property type="match status" value="1"/>
</dbReference>
<dbReference type="CDD" id="cd16936">
    <property type="entry name" value="HATPase_RsbW-like"/>
    <property type="match status" value="1"/>
</dbReference>